<dbReference type="EMBL" id="VSRR010000964">
    <property type="protein sequence ID" value="MPC21318.1"/>
    <property type="molecule type" value="Genomic_DNA"/>
</dbReference>
<feature type="region of interest" description="Disordered" evidence="1">
    <location>
        <begin position="21"/>
        <end position="47"/>
    </location>
</feature>
<dbReference type="Proteomes" id="UP000324222">
    <property type="component" value="Unassembled WGS sequence"/>
</dbReference>
<evidence type="ECO:0000256" key="1">
    <source>
        <dbReference type="SAM" id="MobiDB-lite"/>
    </source>
</evidence>
<evidence type="ECO:0000313" key="2">
    <source>
        <dbReference type="EMBL" id="MPC21318.1"/>
    </source>
</evidence>
<gene>
    <name evidence="2" type="ORF">E2C01_014301</name>
</gene>
<name>A0A5B7DIU1_PORTR</name>
<accession>A0A5B7DIU1</accession>
<sequence length="99" mass="11168">MHRVKGRLIRIIYSVPVKGARPTGRLLTGGHEKDKEDDKDGLDEHRHSVTQNLRYKIGITEKRNEKGLSSLKWLLGLDLNGVPGNAWLSDLEGNRELSL</sequence>
<feature type="compositionally biased region" description="Basic and acidic residues" evidence="1">
    <location>
        <begin position="30"/>
        <end position="47"/>
    </location>
</feature>
<proteinExistence type="predicted"/>
<evidence type="ECO:0000313" key="3">
    <source>
        <dbReference type="Proteomes" id="UP000324222"/>
    </source>
</evidence>
<keyword evidence="3" id="KW-1185">Reference proteome</keyword>
<comment type="caution">
    <text evidence="2">The sequence shown here is derived from an EMBL/GenBank/DDBJ whole genome shotgun (WGS) entry which is preliminary data.</text>
</comment>
<reference evidence="2 3" key="1">
    <citation type="submission" date="2019-05" db="EMBL/GenBank/DDBJ databases">
        <title>Another draft genome of Portunus trituberculatus and its Hox gene families provides insights of decapod evolution.</title>
        <authorList>
            <person name="Jeong J.-H."/>
            <person name="Song I."/>
            <person name="Kim S."/>
            <person name="Choi T."/>
            <person name="Kim D."/>
            <person name="Ryu S."/>
            <person name="Kim W."/>
        </authorList>
    </citation>
    <scope>NUCLEOTIDE SEQUENCE [LARGE SCALE GENOMIC DNA]</scope>
    <source>
        <tissue evidence="2">Muscle</tissue>
    </source>
</reference>
<dbReference type="AlphaFoldDB" id="A0A5B7DIU1"/>
<protein>
    <submittedName>
        <fullName evidence="2">Uncharacterized protein</fullName>
    </submittedName>
</protein>
<organism evidence="2 3">
    <name type="scientific">Portunus trituberculatus</name>
    <name type="common">Swimming crab</name>
    <name type="synonym">Neptunus trituberculatus</name>
    <dbReference type="NCBI Taxonomy" id="210409"/>
    <lineage>
        <taxon>Eukaryota</taxon>
        <taxon>Metazoa</taxon>
        <taxon>Ecdysozoa</taxon>
        <taxon>Arthropoda</taxon>
        <taxon>Crustacea</taxon>
        <taxon>Multicrustacea</taxon>
        <taxon>Malacostraca</taxon>
        <taxon>Eumalacostraca</taxon>
        <taxon>Eucarida</taxon>
        <taxon>Decapoda</taxon>
        <taxon>Pleocyemata</taxon>
        <taxon>Brachyura</taxon>
        <taxon>Eubrachyura</taxon>
        <taxon>Portunoidea</taxon>
        <taxon>Portunidae</taxon>
        <taxon>Portuninae</taxon>
        <taxon>Portunus</taxon>
    </lineage>
</organism>